<dbReference type="InterPro" id="IPR012910">
    <property type="entry name" value="Plug_dom"/>
</dbReference>
<accession>A0A9X3F7T2</accession>
<evidence type="ECO:0000313" key="10">
    <source>
        <dbReference type="EMBL" id="MCY1721322.1"/>
    </source>
</evidence>
<keyword evidence="5 7" id="KW-0472">Membrane</keyword>
<comment type="subcellular location">
    <subcellularLocation>
        <location evidence="1 7">Cell outer membrane</location>
        <topology evidence="1 7">Multi-pass membrane protein</topology>
    </subcellularLocation>
</comment>
<evidence type="ECO:0000256" key="2">
    <source>
        <dbReference type="ARBA" id="ARBA00022448"/>
    </source>
</evidence>
<dbReference type="InterPro" id="IPR023996">
    <property type="entry name" value="TonB-dep_OMP_SusC/RagA"/>
</dbReference>
<feature type="domain" description="TonB-dependent receptor plug" evidence="9">
    <location>
        <begin position="112"/>
        <end position="229"/>
    </location>
</feature>
<dbReference type="Gene3D" id="2.60.40.1120">
    <property type="entry name" value="Carboxypeptidase-like, regulatory domain"/>
    <property type="match status" value="1"/>
</dbReference>
<dbReference type="GO" id="GO:0009279">
    <property type="term" value="C:cell outer membrane"/>
    <property type="evidence" value="ECO:0007669"/>
    <property type="project" value="UniProtKB-SubCell"/>
</dbReference>
<evidence type="ECO:0000259" key="9">
    <source>
        <dbReference type="Pfam" id="PF07715"/>
    </source>
</evidence>
<dbReference type="SUPFAM" id="SSF49464">
    <property type="entry name" value="Carboxypeptidase regulatory domain-like"/>
    <property type="match status" value="1"/>
</dbReference>
<feature type="signal peptide" evidence="8">
    <location>
        <begin position="1"/>
        <end position="20"/>
    </location>
</feature>
<dbReference type="Pfam" id="PF07715">
    <property type="entry name" value="Plug"/>
    <property type="match status" value="1"/>
</dbReference>
<organism evidence="10 11">
    <name type="scientific">Draconibacterium aestuarii</name>
    <dbReference type="NCBI Taxonomy" id="2998507"/>
    <lineage>
        <taxon>Bacteria</taxon>
        <taxon>Pseudomonadati</taxon>
        <taxon>Bacteroidota</taxon>
        <taxon>Bacteroidia</taxon>
        <taxon>Marinilabiliales</taxon>
        <taxon>Prolixibacteraceae</taxon>
        <taxon>Draconibacterium</taxon>
    </lineage>
</organism>
<comment type="caution">
    <text evidence="10">The sequence shown here is derived from an EMBL/GenBank/DDBJ whole genome shotgun (WGS) entry which is preliminary data.</text>
</comment>
<gene>
    <name evidence="10" type="ORF">OU798_13285</name>
</gene>
<evidence type="ECO:0000256" key="4">
    <source>
        <dbReference type="ARBA" id="ARBA00022692"/>
    </source>
</evidence>
<proteinExistence type="inferred from homology"/>
<dbReference type="InterPro" id="IPR037066">
    <property type="entry name" value="Plug_dom_sf"/>
</dbReference>
<protein>
    <submittedName>
        <fullName evidence="10">SusC/RagA family TonB-linked outer membrane protein</fullName>
    </submittedName>
</protein>
<reference evidence="10" key="1">
    <citation type="submission" date="2022-11" db="EMBL/GenBank/DDBJ databases">
        <title>Marilongibacter aestuarii gen. nov., sp. nov., isolated from tidal flat sediment.</title>
        <authorList>
            <person name="Jiayan W."/>
        </authorList>
    </citation>
    <scope>NUCLEOTIDE SEQUENCE</scope>
    <source>
        <strain evidence="10">Z1-6</strain>
    </source>
</reference>
<dbReference type="SUPFAM" id="SSF56935">
    <property type="entry name" value="Porins"/>
    <property type="match status" value="1"/>
</dbReference>
<dbReference type="EMBL" id="JAPOHD010000027">
    <property type="protein sequence ID" value="MCY1721322.1"/>
    <property type="molecule type" value="Genomic_DNA"/>
</dbReference>
<keyword evidence="11" id="KW-1185">Reference proteome</keyword>
<keyword evidence="2 7" id="KW-0813">Transport</keyword>
<evidence type="ECO:0000256" key="6">
    <source>
        <dbReference type="ARBA" id="ARBA00023237"/>
    </source>
</evidence>
<dbReference type="InterPro" id="IPR023997">
    <property type="entry name" value="TonB-dep_OMP_SusC/RagA_CS"/>
</dbReference>
<dbReference type="InterPro" id="IPR008969">
    <property type="entry name" value="CarboxyPept-like_regulatory"/>
</dbReference>
<dbReference type="PROSITE" id="PS52016">
    <property type="entry name" value="TONB_DEPENDENT_REC_3"/>
    <property type="match status" value="1"/>
</dbReference>
<evidence type="ECO:0000313" key="11">
    <source>
        <dbReference type="Proteomes" id="UP001145087"/>
    </source>
</evidence>
<evidence type="ECO:0000256" key="3">
    <source>
        <dbReference type="ARBA" id="ARBA00022452"/>
    </source>
</evidence>
<dbReference type="InterPro" id="IPR039426">
    <property type="entry name" value="TonB-dep_rcpt-like"/>
</dbReference>
<evidence type="ECO:0000256" key="7">
    <source>
        <dbReference type="PROSITE-ProRule" id="PRU01360"/>
    </source>
</evidence>
<dbReference type="InterPro" id="IPR036942">
    <property type="entry name" value="Beta-barrel_TonB_sf"/>
</dbReference>
<keyword evidence="8" id="KW-0732">Signal</keyword>
<dbReference type="Proteomes" id="UP001145087">
    <property type="component" value="Unassembled WGS sequence"/>
</dbReference>
<evidence type="ECO:0000256" key="5">
    <source>
        <dbReference type="ARBA" id="ARBA00023136"/>
    </source>
</evidence>
<dbReference type="NCBIfam" id="TIGR04057">
    <property type="entry name" value="SusC_RagA_signa"/>
    <property type="match status" value="1"/>
</dbReference>
<dbReference type="RefSeq" id="WP_343333653.1">
    <property type="nucleotide sequence ID" value="NZ_JAPOHD010000027.1"/>
</dbReference>
<keyword evidence="3 7" id="KW-1134">Transmembrane beta strand</keyword>
<name>A0A9X3F7T2_9BACT</name>
<dbReference type="Gene3D" id="2.40.170.20">
    <property type="entry name" value="TonB-dependent receptor, beta-barrel domain"/>
    <property type="match status" value="1"/>
</dbReference>
<keyword evidence="6 7" id="KW-0998">Cell outer membrane</keyword>
<sequence length="1044" mass="118767">MRKLLLLIVVLVTTIGSAMAQKTLSGTVTGNDGAPMPGVTVILKETVTGTVTNIDGKFTFTVPDNAKVLLFSFIGMKTQEVEIGDQTTFNVTMEPDVIGLEEVVAIGYGTVKKKDLTGAVTQVNAESLEKEATANMTDVLRGAVPGLNVNFSSSAKGVSSASDMLVRGETSVRSDNDDQKRANAPLIVVDGMIYNGDLADINPNDIQAFDILKDASSAAIYGSRASNGVIIITTKKGKKGKPTINASASVGVAVIAHTALDWMSGEEFIDWRIAGFENKERHQIDKPGYYRNPDEAGVDLQTWKEYDGSGSVDDLDQIWLNRLGFYPLEIANYKSGHQENWKDIMYQTGLRQDYSLSLSGATENVSYYWSLGYTNNEGIRYNEKFESYRSRMNLEAKVTDWLKVGTNTQFSIRDESNEVSSDNWGRVTPYSQMYERDADGNFTDVLEYAPTGNISASRNPWLELEYRDRLRTFTNLYSKLYAQLTLPYGFSFTSEFIPRFSWDEYYRHQSSAHPDWGKEGGVALRQHQKRFEWQLNNILKWNKSYGEHSFDFTFLQNAEKNQYWKSYMERRQFQPSDILGYHRMQAATEDIEISSDDTYSTADALMARMNYIYKGRYHFTGAWRRDGYSAFGQANPRANFGSAAAAWTISEEDFFNVSWMDMLKLRVSYGDNGNRGVGTYDAMSQLATGKYVLQTAGTAHYVSQLYSNRMENKELKWERTSAYNVGVDFSTFNGRLRGNLEGYLMETTDLLIPRKLPTITGYNSVFSNLGQINNRGFELSLTSINMQKNDFEWSTNFAVAFNRNEIVSLYGDYDEEGVELDDPTNGWFIGHALDEIWNYQTDGIWQLDEVEEAAKYSRKPGDYKIMDQLTEDTDGDGIPDAPDGYYTNDDKVFQGYSKPPWRWNLRNDFSWKNWEASIKMYAYTGFKTANNHLRNNDVFYDRGSSFDVPYWTPDNPNNKWASVESYESGFNVYENNSFLRIDNVSLTYNVPKSLLERIQVDRCRISFVASNPYVFTTWSWMDPERNSTWGYTPSTYSLKLNLTL</sequence>
<dbReference type="Pfam" id="PF13715">
    <property type="entry name" value="CarbopepD_reg_2"/>
    <property type="match status" value="1"/>
</dbReference>
<dbReference type="Gene3D" id="2.170.130.10">
    <property type="entry name" value="TonB-dependent receptor, plug domain"/>
    <property type="match status" value="1"/>
</dbReference>
<evidence type="ECO:0000256" key="1">
    <source>
        <dbReference type="ARBA" id="ARBA00004571"/>
    </source>
</evidence>
<keyword evidence="4 7" id="KW-0812">Transmembrane</keyword>
<evidence type="ECO:0000256" key="8">
    <source>
        <dbReference type="SAM" id="SignalP"/>
    </source>
</evidence>
<comment type="similarity">
    <text evidence="7">Belongs to the TonB-dependent receptor family.</text>
</comment>
<dbReference type="NCBIfam" id="TIGR04056">
    <property type="entry name" value="OMP_RagA_SusC"/>
    <property type="match status" value="1"/>
</dbReference>
<feature type="chain" id="PRO_5040832280" evidence="8">
    <location>
        <begin position="21"/>
        <end position="1044"/>
    </location>
</feature>
<dbReference type="AlphaFoldDB" id="A0A9X3F7T2"/>